<dbReference type="PANTHER" id="PTHR43883:SF1">
    <property type="entry name" value="GLUCONOKINASE"/>
    <property type="match status" value="1"/>
</dbReference>
<gene>
    <name evidence="3" type="ORF">K461DRAFT_221812</name>
</gene>
<dbReference type="Gene3D" id="3.40.50.300">
    <property type="entry name" value="P-loop containing nucleotide triphosphate hydrolases"/>
    <property type="match status" value="1"/>
</dbReference>
<comment type="caution">
    <text evidence="3">The sequence shown here is derived from an EMBL/GenBank/DDBJ whole genome shotgun (WGS) entry which is preliminary data.</text>
</comment>
<dbReference type="Gene3D" id="3.90.190.10">
    <property type="entry name" value="Protein tyrosine phosphatase superfamily"/>
    <property type="match status" value="1"/>
</dbReference>
<dbReference type="PANTHER" id="PTHR43883">
    <property type="entry name" value="SLR0207 PROTEIN"/>
    <property type="match status" value="1"/>
</dbReference>
<organism evidence="3 4">
    <name type="scientific">Myriangium duriaei CBS 260.36</name>
    <dbReference type="NCBI Taxonomy" id="1168546"/>
    <lineage>
        <taxon>Eukaryota</taxon>
        <taxon>Fungi</taxon>
        <taxon>Dikarya</taxon>
        <taxon>Ascomycota</taxon>
        <taxon>Pezizomycotina</taxon>
        <taxon>Dothideomycetes</taxon>
        <taxon>Dothideomycetidae</taxon>
        <taxon>Myriangiales</taxon>
        <taxon>Myriangiaceae</taxon>
        <taxon>Myriangium</taxon>
    </lineage>
</organism>
<dbReference type="InterPro" id="IPR054498">
    <property type="entry name" value="2H-SAK"/>
</dbReference>
<dbReference type="InterPro" id="IPR000387">
    <property type="entry name" value="Tyr_Pase_dom"/>
</dbReference>
<dbReference type="Proteomes" id="UP000799439">
    <property type="component" value="Unassembled WGS sequence"/>
</dbReference>
<name>A0A9P4J7K8_9PEZI</name>
<dbReference type="Pfam" id="PF09414">
    <property type="entry name" value="RNA_ligase"/>
    <property type="match status" value="1"/>
</dbReference>
<dbReference type="SUPFAM" id="SSF52540">
    <property type="entry name" value="P-loop containing nucleoside triphosphate hydrolases"/>
    <property type="match status" value="1"/>
</dbReference>
<dbReference type="OrthoDB" id="432447at2759"/>
<dbReference type="GO" id="GO:0016791">
    <property type="term" value="F:phosphatase activity"/>
    <property type="evidence" value="ECO:0007669"/>
    <property type="project" value="UniProtKB-ARBA"/>
</dbReference>
<protein>
    <recommendedName>
        <fullName evidence="2">Tyrosine specific protein phosphatases domain-containing protein</fullName>
    </recommendedName>
</protein>
<evidence type="ECO:0000313" key="3">
    <source>
        <dbReference type="EMBL" id="KAF2156354.1"/>
    </source>
</evidence>
<keyword evidence="4" id="KW-1185">Reference proteome</keyword>
<proteinExistence type="predicted"/>
<dbReference type="EMBL" id="ML996082">
    <property type="protein sequence ID" value="KAF2156354.1"/>
    <property type="molecule type" value="Genomic_DNA"/>
</dbReference>
<feature type="domain" description="Tyrosine specific protein phosphatases" evidence="2">
    <location>
        <begin position="310"/>
        <end position="391"/>
    </location>
</feature>
<evidence type="ECO:0000256" key="1">
    <source>
        <dbReference type="ARBA" id="ARBA00022801"/>
    </source>
</evidence>
<dbReference type="InterPro" id="IPR057023">
    <property type="entry name" value="PTP-SAK"/>
</dbReference>
<dbReference type="InterPro" id="IPR052732">
    <property type="entry name" value="Cell-binding_unc_protein"/>
</dbReference>
<dbReference type="InterPro" id="IPR027417">
    <property type="entry name" value="P-loop_NTPase"/>
</dbReference>
<reference evidence="3" key="1">
    <citation type="journal article" date="2020" name="Stud. Mycol.">
        <title>101 Dothideomycetes genomes: a test case for predicting lifestyles and emergence of pathogens.</title>
        <authorList>
            <person name="Haridas S."/>
            <person name="Albert R."/>
            <person name="Binder M."/>
            <person name="Bloem J."/>
            <person name="Labutti K."/>
            <person name="Salamov A."/>
            <person name="Andreopoulos B."/>
            <person name="Baker S."/>
            <person name="Barry K."/>
            <person name="Bills G."/>
            <person name="Bluhm B."/>
            <person name="Cannon C."/>
            <person name="Castanera R."/>
            <person name="Culley D."/>
            <person name="Daum C."/>
            <person name="Ezra D."/>
            <person name="Gonzalez J."/>
            <person name="Henrissat B."/>
            <person name="Kuo A."/>
            <person name="Liang C."/>
            <person name="Lipzen A."/>
            <person name="Lutzoni F."/>
            <person name="Magnuson J."/>
            <person name="Mondo S."/>
            <person name="Nolan M."/>
            <person name="Ohm R."/>
            <person name="Pangilinan J."/>
            <person name="Park H.-J."/>
            <person name="Ramirez L."/>
            <person name="Alfaro M."/>
            <person name="Sun H."/>
            <person name="Tritt A."/>
            <person name="Yoshinaga Y."/>
            <person name="Zwiers L.-H."/>
            <person name="Turgeon B."/>
            <person name="Goodwin S."/>
            <person name="Spatafora J."/>
            <person name="Crous P."/>
            <person name="Grigoriev I."/>
        </authorList>
    </citation>
    <scope>NUCLEOTIDE SEQUENCE</scope>
    <source>
        <strain evidence="3">CBS 260.36</strain>
    </source>
</reference>
<dbReference type="InterPro" id="IPR021122">
    <property type="entry name" value="RNA_ligase_dom_REL/Rnl2"/>
</dbReference>
<dbReference type="Pfam" id="PF22784">
    <property type="entry name" value="PTP-SAK"/>
    <property type="match status" value="1"/>
</dbReference>
<dbReference type="SUPFAM" id="SSF56091">
    <property type="entry name" value="DNA ligase/mRNA capping enzyme, catalytic domain"/>
    <property type="match status" value="1"/>
</dbReference>
<accession>A0A9P4J7K8</accession>
<sequence>MAPGSPGCQTPLHITLVTKVEYAALGRPRIPDLNLSHVYILGAGTTRAGRVRWLVAIWNHGNSCRRSMKLPPKDFHITLTDEDDHNTDKSILSMDGGESRLVETFDDLDQNAMDHVLASKTTPLHSLLVLHFVRKYPESYKSYIRLGDCSAGIHPRVASLSYARALELNPSIQGYVRKRMLRMIHEITWGPIMTARELQHIQAEGLKSHLLKPWTGEVTTFCSNRLWTCPIESREKMIYLGQELPRFFTWLYPHRLAGMSTPRHEADIDLLMNMGITTVLTLTAEEPLNPAWFEWKSIKNIYIPVANYDAPTIAEMDIIYHRFRDDTDGRWLVHCGGGKGRAGSVLACLIAMYGYGLDEDHTTTPKMDKSTAIKEIRSMRPGSIESEKQEQLIGDWISHRWAVAQQTQDVKESITPLQISLDNTIFPDRLTHSNVKVCILVGIPGSGKSWLAKAIAKRRKAPTIIISQDESGSRQSCENAVGLPRSQDTLIILDRCNPDANSRREWLSLMSFPERVVAVYFEYARDICLKWVDQRLGHPTVRAGRGKNHVNQMSKLLQPPSLGEGYGAVLTVSSFAAAREAIYLLGGPAPLIKFPRTPHLIDLGATTSDDLVVSTQNMSGNLTVEEKIDGANMGFALDWDDNVVVQNRSHYVSSTDHAQFKPLASWIETHHHALYQVLARDEQYPERYILYGEWVVARHSIGYTSLPDRFLAFDLYDRLERCFLSRRLLTRALEGTSIAPVPMICEAANLSTTQLIDMVQVGSRYYDGKVEGVYVRTENQDRTRTVGRGKVVRSDFIAGNEHWTKGPLVLNGIVNDGLTAQA</sequence>
<dbReference type="PROSITE" id="PS50056">
    <property type="entry name" value="TYR_PHOSPHATASE_2"/>
    <property type="match status" value="1"/>
</dbReference>
<dbReference type="Gene3D" id="3.30.470.30">
    <property type="entry name" value="DNA ligase/mRNA capping enzyme"/>
    <property type="match status" value="1"/>
</dbReference>
<keyword evidence="1" id="KW-0378">Hydrolase</keyword>
<dbReference type="Pfam" id="PF22547">
    <property type="entry name" value="2H-SAK"/>
    <property type="match status" value="1"/>
</dbReference>
<dbReference type="SUPFAM" id="SSF52799">
    <property type="entry name" value="(Phosphotyrosine protein) phosphatases II"/>
    <property type="match status" value="1"/>
</dbReference>
<evidence type="ECO:0000259" key="2">
    <source>
        <dbReference type="PROSITE" id="PS50056"/>
    </source>
</evidence>
<dbReference type="InterPro" id="IPR029021">
    <property type="entry name" value="Prot-tyrosine_phosphatase-like"/>
</dbReference>
<dbReference type="AlphaFoldDB" id="A0A9P4J7K8"/>
<evidence type="ECO:0000313" key="4">
    <source>
        <dbReference type="Proteomes" id="UP000799439"/>
    </source>
</evidence>